<dbReference type="Pfam" id="PF04844">
    <property type="entry name" value="Ovate"/>
    <property type="match status" value="1"/>
</dbReference>
<evidence type="ECO:0000256" key="2">
    <source>
        <dbReference type="ARBA" id="ARBA00022491"/>
    </source>
</evidence>
<evidence type="ECO:0000259" key="8">
    <source>
        <dbReference type="PROSITE" id="PS51754"/>
    </source>
</evidence>
<keyword evidence="5 6" id="KW-0539">Nucleus</keyword>
<evidence type="ECO:0000256" key="1">
    <source>
        <dbReference type="ARBA" id="ARBA00004123"/>
    </source>
</evidence>
<dbReference type="STRING" id="22663.A0A218W2S0"/>
<protein>
    <recommendedName>
        <fullName evidence="6">Transcription repressor</fullName>
    </recommendedName>
    <alternativeName>
        <fullName evidence="6">Ovate family protein</fullName>
    </alternativeName>
</protein>
<keyword evidence="12" id="KW-1185">Reference proteome</keyword>
<dbReference type="EMBL" id="PGOL01004238">
    <property type="protein sequence ID" value="PKI38012.1"/>
    <property type="molecule type" value="Genomic_DNA"/>
</dbReference>
<accession>A0A218W2S0</accession>
<dbReference type="OrthoDB" id="1928390at2759"/>
<dbReference type="PANTHER" id="PTHR33057:SF151">
    <property type="entry name" value="TRANSCRIPTION REPRESSOR OFP1"/>
    <property type="match status" value="1"/>
</dbReference>
<proteinExistence type="predicted"/>
<feature type="region of interest" description="Disordered" evidence="7">
    <location>
        <begin position="23"/>
        <end position="118"/>
    </location>
</feature>
<feature type="compositionally biased region" description="Low complexity" evidence="7">
    <location>
        <begin position="293"/>
        <end position="310"/>
    </location>
</feature>
<dbReference type="InterPro" id="IPR025830">
    <property type="entry name" value="DNA_bnd_dom_ovate"/>
</dbReference>
<feature type="domain" description="OVATE" evidence="8">
    <location>
        <begin position="323"/>
        <end position="382"/>
    </location>
</feature>
<dbReference type="PANTHER" id="PTHR33057">
    <property type="entry name" value="TRANSCRIPTION REPRESSOR OFP7-RELATED"/>
    <property type="match status" value="1"/>
</dbReference>
<dbReference type="InterPro" id="IPR038933">
    <property type="entry name" value="Ovate"/>
</dbReference>
<name>A0A218W2S0_PUNGR</name>
<dbReference type="GO" id="GO:0045892">
    <property type="term" value="P:negative regulation of DNA-templated transcription"/>
    <property type="evidence" value="ECO:0007669"/>
    <property type="project" value="UniProtKB-UniRule"/>
</dbReference>
<keyword evidence="2 6" id="KW-0678">Repressor</keyword>
<dbReference type="Pfam" id="PF13724">
    <property type="entry name" value="DNA_binding_2"/>
    <property type="match status" value="1"/>
</dbReference>
<evidence type="ECO:0000313" key="12">
    <source>
        <dbReference type="Proteomes" id="UP000233551"/>
    </source>
</evidence>
<dbReference type="GO" id="GO:0003677">
    <property type="term" value="F:DNA binding"/>
    <property type="evidence" value="ECO:0007669"/>
    <property type="project" value="InterPro"/>
</dbReference>
<evidence type="ECO:0000313" key="10">
    <source>
        <dbReference type="EMBL" id="PKI38012.1"/>
    </source>
</evidence>
<comment type="caution">
    <text evidence="9">The sequence shown here is derived from an EMBL/GenBank/DDBJ whole genome shotgun (WGS) entry which is preliminary data.</text>
</comment>
<reference evidence="10 12" key="3">
    <citation type="submission" date="2017-11" db="EMBL/GenBank/DDBJ databases">
        <title>De-novo sequencing of pomegranate (Punica granatum L.) genome.</title>
        <authorList>
            <person name="Akparov Z."/>
            <person name="Amiraslanov A."/>
            <person name="Hajiyeva S."/>
            <person name="Abbasov M."/>
            <person name="Kaur K."/>
            <person name="Hamwieh A."/>
            <person name="Solovyev V."/>
            <person name="Salamov A."/>
            <person name="Braich B."/>
            <person name="Kosarev P."/>
            <person name="Mahmoud A."/>
            <person name="Hajiyev E."/>
            <person name="Babayeva S."/>
            <person name="Izzatullayeva V."/>
            <person name="Mammadov A."/>
            <person name="Mammadov A."/>
            <person name="Sharifova S."/>
            <person name="Ojaghi J."/>
            <person name="Eynullazada K."/>
            <person name="Bayramov B."/>
            <person name="Abdulazimova A."/>
            <person name="Shahmuradov I."/>
        </authorList>
    </citation>
    <scope>NUCLEOTIDE SEQUENCE [LARGE SCALE GENOMIC DNA]</scope>
    <source>
        <strain evidence="10">AG2017</strain>
        <strain evidence="12">cv. AG2017</strain>
        <tissue evidence="10">Leaf</tissue>
    </source>
</reference>
<sequence>MGNYRFKLSDMVSNSWFYKLKHMAKSSRNHDPKPKKTEQQQQEGRAQKSHQHSVPRKSYHFTRDLALNDSVSPSEPKLLDGRYFPIANTPRQSTKQRRTNARKSRKKKPPRHVSSSVSAGCSCRATLDSVWAKTEPISVVETEFSSSPSSYSHSHSDSESSSVEQPPQLPQSFDQMVSWSTSCSCGVNSGLKDIVFDVGKSSFDPEIELPPIVTKPMKFTDMVKNVRRLEEADRDRSVSVKVVKEQTITVKEHAPASLKPSPVRGFAVNSPGVRLRINSNSPRIVPRQKTQGSQRKSSVSASSSSSAGSGNRRRRSVSDSFAIVKSSADPKRDFRESMVEMIMENDIRASKDLEELLACYLSLNSDEYHDVIISVFKQIWFDLSAIRLQ</sequence>
<reference evidence="9" key="2">
    <citation type="submission" date="2017-06" db="EMBL/GenBank/DDBJ databases">
        <title>The pomegranate genome and the genomics of punicalagin biosynthesis.</title>
        <authorList>
            <person name="Xu C."/>
        </authorList>
    </citation>
    <scope>NUCLEOTIDE SEQUENCE [LARGE SCALE GENOMIC DNA]</scope>
    <source>
        <tissue evidence="9">Fresh leaf</tissue>
    </source>
</reference>
<evidence type="ECO:0000256" key="4">
    <source>
        <dbReference type="ARBA" id="ARBA00023163"/>
    </source>
</evidence>
<feature type="region of interest" description="Disordered" evidence="7">
    <location>
        <begin position="277"/>
        <end position="322"/>
    </location>
</feature>
<dbReference type="GeneID" id="116209492"/>
<keyword evidence="3 6" id="KW-0805">Transcription regulation</keyword>
<feature type="compositionally biased region" description="Basic and acidic residues" evidence="7">
    <location>
        <begin position="28"/>
        <end position="38"/>
    </location>
</feature>
<evidence type="ECO:0000256" key="6">
    <source>
        <dbReference type="RuleBase" id="RU367028"/>
    </source>
</evidence>
<dbReference type="PROSITE" id="PS51754">
    <property type="entry name" value="OVATE"/>
    <property type="match status" value="1"/>
</dbReference>
<evidence type="ECO:0000256" key="3">
    <source>
        <dbReference type="ARBA" id="ARBA00023015"/>
    </source>
</evidence>
<feature type="compositionally biased region" description="Polar residues" evidence="7">
    <location>
        <begin position="277"/>
        <end position="292"/>
    </location>
</feature>
<comment type="subcellular location">
    <subcellularLocation>
        <location evidence="1 6">Nucleus</location>
    </subcellularLocation>
</comment>
<dbReference type="NCBIfam" id="TIGR01568">
    <property type="entry name" value="A_thal_3678"/>
    <property type="match status" value="1"/>
</dbReference>
<dbReference type="Proteomes" id="UP000197138">
    <property type="component" value="Unassembled WGS sequence"/>
</dbReference>
<evidence type="ECO:0000313" key="9">
    <source>
        <dbReference type="EMBL" id="OWM67065.1"/>
    </source>
</evidence>
<organism evidence="9 11">
    <name type="scientific">Punica granatum</name>
    <name type="common">Pomegranate</name>
    <dbReference type="NCBI Taxonomy" id="22663"/>
    <lineage>
        <taxon>Eukaryota</taxon>
        <taxon>Viridiplantae</taxon>
        <taxon>Streptophyta</taxon>
        <taxon>Embryophyta</taxon>
        <taxon>Tracheophyta</taxon>
        <taxon>Spermatophyta</taxon>
        <taxon>Magnoliopsida</taxon>
        <taxon>eudicotyledons</taxon>
        <taxon>Gunneridae</taxon>
        <taxon>Pentapetalae</taxon>
        <taxon>rosids</taxon>
        <taxon>malvids</taxon>
        <taxon>Myrtales</taxon>
        <taxon>Lythraceae</taxon>
        <taxon>Punica</taxon>
    </lineage>
</organism>
<feature type="region of interest" description="Disordered" evidence="7">
    <location>
        <begin position="145"/>
        <end position="170"/>
    </location>
</feature>
<gene>
    <name evidence="9" type="ORF">CDL15_Pgr000517</name>
    <name evidence="10" type="ORF">CRG98_041608</name>
</gene>
<comment type="function">
    <text evidence="6">Transcriptional repressor that regulates multiple aspects of plant growth and development.</text>
</comment>
<evidence type="ECO:0000313" key="11">
    <source>
        <dbReference type="Proteomes" id="UP000197138"/>
    </source>
</evidence>
<dbReference type="AlphaFoldDB" id="A0A218W2S0"/>
<dbReference type="EMBL" id="MTKT01005400">
    <property type="protein sequence ID" value="OWM67065.1"/>
    <property type="molecule type" value="Genomic_DNA"/>
</dbReference>
<dbReference type="GO" id="GO:0005634">
    <property type="term" value="C:nucleus"/>
    <property type="evidence" value="ECO:0007669"/>
    <property type="project" value="UniProtKB-SubCell"/>
</dbReference>
<dbReference type="InterPro" id="IPR006458">
    <property type="entry name" value="Ovate_C"/>
</dbReference>
<reference evidence="11" key="1">
    <citation type="journal article" date="2017" name="Plant J.">
        <title>The pomegranate (Punica granatum L.) genome and the genomics of punicalagin biosynthesis.</title>
        <authorList>
            <person name="Qin G."/>
            <person name="Xu C."/>
            <person name="Ming R."/>
            <person name="Tang H."/>
            <person name="Guyot R."/>
            <person name="Kramer E.M."/>
            <person name="Hu Y."/>
            <person name="Yi X."/>
            <person name="Qi Y."/>
            <person name="Xu X."/>
            <person name="Gao Z."/>
            <person name="Pan H."/>
            <person name="Jian J."/>
            <person name="Tian Y."/>
            <person name="Yue Z."/>
            <person name="Xu Y."/>
        </authorList>
    </citation>
    <scope>NUCLEOTIDE SEQUENCE [LARGE SCALE GENOMIC DNA]</scope>
    <source>
        <strain evidence="11">cv. Dabenzi</strain>
    </source>
</reference>
<keyword evidence="4 6" id="KW-0804">Transcription</keyword>
<feature type="compositionally biased region" description="Basic residues" evidence="7">
    <location>
        <begin position="47"/>
        <end position="60"/>
    </location>
</feature>
<evidence type="ECO:0000256" key="5">
    <source>
        <dbReference type="ARBA" id="ARBA00023242"/>
    </source>
</evidence>
<evidence type="ECO:0000256" key="7">
    <source>
        <dbReference type="SAM" id="MobiDB-lite"/>
    </source>
</evidence>
<dbReference type="Proteomes" id="UP000233551">
    <property type="component" value="Unassembled WGS sequence"/>
</dbReference>
<feature type="compositionally biased region" description="Basic residues" evidence="7">
    <location>
        <begin position="94"/>
        <end position="111"/>
    </location>
</feature>